<name>A0A2S0JZY6_LYSSH</name>
<organism evidence="1 3">
    <name type="scientific">Lysinibacillus sphaericus</name>
    <name type="common">Bacillus sphaericus</name>
    <dbReference type="NCBI Taxonomy" id="1421"/>
    <lineage>
        <taxon>Bacteria</taxon>
        <taxon>Bacillati</taxon>
        <taxon>Bacillota</taxon>
        <taxon>Bacilli</taxon>
        <taxon>Bacillales</taxon>
        <taxon>Bacillaceae</taxon>
        <taxon>Lysinibacillus</taxon>
    </lineage>
</organism>
<evidence type="ECO:0000313" key="4">
    <source>
        <dbReference type="Proteomes" id="UP000255295"/>
    </source>
</evidence>
<dbReference type="GeneID" id="48276670"/>
<evidence type="ECO:0000313" key="1">
    <source>
        <dbReference type="EMBL" id="AVK96702.1"/>
    </source>
</evidence>
<dbReference type="Proteomes" id="UP000238825">
    <property type="component" value="Chromosome"/>
</dbReference>
<proteinExistence type="predicted"/>
<dbReference type="Pfam" id="PF13027">
    <property type="entry name" value="DUF3888"/>
    <property type="match status" value="1"/>
</dbReference>
<evidence type="ECO:0000313" key="3">
    <source>
        <dbReference type="Proteomes" id="UP000238825"/>
    </source>
</evidence>
<evidence type="ECO:0000313" key="2">
    <source>
        <dbReference type="EMBL" id="SUV17483.1"/>
    </source>
</evidence>
<dbReference type="AlphaFoldDB" id="A0A2S0JZY6"/>
<dbReference type="InterPro" id="IPR024984">
    <property type="entry name" value="DUF3888"/>
</dbReference>
<dbReference type="EMBL" id="CP019980">
    <property type="protein sequence ID" value="AVK96702.1"/>
    <property type="molecule type" value="Genomic_DNA"/>
</dbReference>
<reference evidence="2 4" key="2">
    <citation type="submission" date="2018-06" db="EMBL/GenBank/DDBJ databases">
        <authorList>
            <consortium name="Pathogen Informatics"/>
            <person name="Doyle S."/>
        </authorList>
    </citation>
    <scope>NUCLEOTIDE SEQUENCE [LARGE SCALE GENOMIC DNA]</scope>
    <source>
        <strain evidence="2 4">NCTC10338</strain>
    </source>
</reference>
<gene>
    <name evidence="1" type="ORF">LS41612_10705</name>
    <name evidence="2" type="ORF">NCTC10338_02586</name>
</gene>
<dbReference type="RefSeq" id="WP_024364727.1">
    <property type="nucleotide sequence ID" value="NZ_BJNS01000045.1"/>
</dbReference>
<protein>
    <submittedName>
        <fullName evidence="1">ATPase</fullName>
    </submittedName>
</protein>
<accession>A0A2S0JZY6</accession>
<dbReference type="EMBL" id="UFSZ01000001">
    <property type="protein sequence ID" value="SUV17483.1"/>
    <property type="molecule type" value="Genomic_DNA"/>
</dbReference>
<reference evidence="1 3" key="1">
    <citation type="submission" date="2017-03" db="EMBL/GenBank/DDBJ databases">
        <title>The whole genome sequencing and assembly of Lysinibacillus sphaericus DSM 28T strain.</title>
        <authorList>
            <person name="Lee Y.-J."/>
            <person name="Yi H."/>
            <person name="Bahn Y.-S."/>
            <person name="Kim J.F."/>
            <person name="Lee D.-W."/>
        </authorList>
    </citation>
    <scope>NUCLEOTIDE SEQUENCE [LARGE SCALE GENOMIC DNA]</scope>
    <source>
        <strain evidence="1 3">DSM 28</strain>
    </source>
</reference>
<dbReference type="Proteomes" id="UP000255295">
    <property type="component" value="Unassembled WGS sequence"/>
</dbReference>
<sequence>MKKGLSALVISITLVLFSLPKTGFGINEPTQDSNELRMQDMLMIMLTPYIEKDLTSYYYPKIFQDISPHVTLWKIEVIETKRVNGFRGFKLQITFEIEPTDGGQYIPVGKDRMTYEISYGPEVKLINHTHLKTYKYPPE</sequence>